<name>H2YGB0_CIOSA</name>
<dbReference type="GO" id="GO:0048015">
    <property type="term" value="P:phosphatidylinositol-mediated signaling"/>
    <property type="evidence" value="ECO:0007669"/>
    <property type="project" value="TreeGrafter"/>
</dbReference>
<dbReference type="PROSITE" id="PS00916">
    <property type="entry name" value="PI3_4_KINASE_2"/>
    <property type="match status" value="1"/>
</dbReference>
<dbReference type="Pfam" id="PF00792">
    <property type="entry name" value="PI3K_C2"/>
    <property type="match status" value="1"/>
</dbReference>
<feature type="domain" description="PI3K/PI4K catalytic" evidence="8">
    <location>
        <begin position="779"/>
        <end position="1059"/>
    </location>
</feature>
<dbReference type="SUPFAM" id="SSF56112">
    <property type="entry name" value="Protein kinase-like (PK-like)"/>
    <property type="match status" value="1"/>
</dbReference>
<comment type="pathway">
    <text evidence="1">Phospholipid metabolism; phosphatidylinositol phosphate biosynthesis.</text>
</comment>
<dbReference type="GO" id="GO:0046934">
    <property type="term" value="F:1-phosphatidylinositol-4,5-bisphosphate 3-kinase activity"/>
    <property type="evidence" value="ECO:0007669"/>
    <property type="project" value="UniProtKB-EC"/>
</dbReference>
<dbReference type="InterPro" id="IPR029071">
    <property type="entry name" value="Ubiquitin-like_domsf"/>
</dbReference>
<dbReference type="Gene3D" id="3.30.1010.10">
    <property type="entry name" value="Phosphatidylinositol 3-kinase Catalytic Subunit, Chain A, domain 4"/>
    <property type="match status" value="1"/>
</dbReference>
<dbReference type="InterPro" id="IPR016024">
    <property type="entry name" value="ARM-type_fold"/>
</dbReference>
<dbReference type="InterPro" id="IPR042236">
    <property type="entry name" value="PI3K_accessory_sf"/>
</dbReference>
<dbReference type="CDD" id="cd05165">
    <property type="entry name" value="PI3Kc_I"/>
    <property type="match status" value="1"/>
</dbReference>
<proteinExistence type="inferred from homology"/>
<dbReference type="GO" id="GO:0016477">
    <property type="term" value="P:cell migration"/>
    <property type="evidence" value="ECO:0007669"/>
    <property type="project" value="TreeGrafter"/>
</dbReference>
<evidence type="ECO:0000256" key="5">
    <source>
        <dbReference type="ARBA" id="ARBA00022777"/>
    </source>
</evidence>
<evidence type="ECO:0000256" key="3">
    <source>
        <dbReference type="ARBA" id="ARBA00022679"/>
    </source>
</evidence>
<dbReference type="SMART" id="SM00146">
    <property type="entry name" value="PI3Kc"/>
    <property type="match status" value="1"/>
</dbReference>
<feature type="domain" description="PIK helical" evidence="10">
    <location>
        <begin position="527"/>
        <end position="704"/>
    </location>
</feature>
<sequence length="1075" mass="124088">VPLKMSSSAGMYAYEEESIYDEWGYHNSLNVSVDFFLPTGIYIPLDIPRNYTIKQVKHVLWEEAIHYPLFSKLLNPESYIFTYITSFGLTEEIVDELRHLSEFDIFHELPVLKLVQSQGNIAEKRVIQEINHLTCIKNHESSSFRKDMREMAIQVSKQRDALHWKELIQQHFPPTIIPYLNDSTHYLKDFGLIQLTVENKVMYTIKINPGWTTDTLTREALAAWRQKTKSRLPSDNDDDYVLKGGGKEYLVGNHPIYMFKYILKKCYFSHFFSHFFDVFCESISICLSVDDLNKTDSSSFQNNLAPPVPEKHRPVWSLWQLDVMFKLRVIRAGNVNAAQERDKKLVIHIGLYHGSETLCPTTYTKEPVKETAAGNEYQWDEECFFDINAVNLPRNAMLCFAVCSSKRGVGGKTKKDKKVISNCTGPQDGNQKYIQAATPIAWVNMMVFDFKRFLKAGLYRLNCWPVNLDNLDSNNLFPRGGLMTNPDVEQATFIEIAMTEYQAAIMYPSLPEVLEEAARQAVVRESNLMTSAASKLHMTQLEEVIRKDRFDDLYDDDKSLLWRLRIDCREHFPDALSKVLASANWSSYKSVAMVQAMLNSWKPLSPEHAMELLDSQYADEHVRDFAVKCLESLRDDELQQYLMQLVQVLKFDSYLSSSLVRFILRRAWNNRKIGHFLFWHLKSEISQKTLNLRFSLILEAYLYGNLPHMKTLCKQHEALNKMRTLNDRVSVKGAEFSPKDIKVRARQALKDTANQDSFREALTSVECPLEPNIDMQELLVDKCKVMNSKMRPLWLVFKNSDMQDGSIAVIYKNGDDLRQDMLTLQTISIMDVLWKSEGLDLRMIPYGCLATGEGTGMIEVVTHANTIANIQKTRGGKMAAFRHQTLIEWLEQNNTTKSEFDQAIENFTYSCAGYCVATFVLGVGDRHSDNIMVTEKGQLFHIDFGHILGNFKTKFGIKRERVPFVLAHDFVHVINKGKNNNKADFDKFRKLCDNAFCILRRKGYLFITLFALMVHSGLPELNSLDHLEYLRETLALHLTEQKALQQFRSKFNKALTDAWATSVNWFFHNVTRDNT</sequence>
<dbReference type="FunCoup" id="H2YGB0">
    <property type="interactions" value="42"/>
</dbReference>
<dbReference type="InterPro" id="IPR015433">
    <property type="entry name" value="PI3/4_kinase"/>
</dbReference>
<dbReference type="GO" id="GO:0040012">
    <property type="term" value="P:regulation of locomotion"/>
    <property type="evidence" value="ECO:0007669"/>
    <property type="project" value="UniProtKB-ARBA"/>
</dbReference>
<dbReference type="GO" id="GO:0005524">
    <property type="term" value="F:ATP binding"/>
    <property type="evidence" value="ECO:0007669"/>
    <property type="project" value="UniProtKB-KW"/>
</dbReference>
<evidence type="ECO:0000259" key="11">
    <source>
        <dbReference type="PROSITE" id="PS51547"/>
    </source>
</evidence>
<dbReference type="Ensembl" id="ENSCSAVT00000004423.1">
    <property type="protein sequence ID" value="ENSCSAVP00000004359.1"/>
    <property type="gene ID" value="ENSCSAVG00000002578.1"/>
</dbReference>
<keyword evidence="5" id="KW-0418">Kinase</keyword>
<dbReference type="Pfam" id="PF02192">
    <property type="entry name" value="PI3K_p85B"/>
    <property type="match status" value="1"/>
</dbReference>
<dbReference type="InterPro" id="IPR002420">
    <property type="entry name" value="PI3K-type_C2_dom"/>
</dbReference>
<dbReference type="InterPro" id="IPR003113">
    <property type="entry name" value="PI3K_ABD"/>
</dbReference>
<dbReference type="GeneTree" id="ENSGT00940000171285"/>
<dbReference type="InterPro" id="IPR011009">
    <property type="entry name" value="Kinase-like_dom_sf"/>
</dbReference>
<dbReference type="AlphaFoldDB" id="H2YGB0"/>
<dbReference type="SUPFAM" id="SSF54236">
    <property type="entry name" value="Ubiquitin-like"/>
    <property type="match status" value="1"/>
</dbReference>
<comment type="similarity">
    <text evidence="2">Belongs to the PI3/PI4-kinase family. Type III PI4K subfamily.</text>
</comment>
<dbReference type="InterPro" id="IPR018936">
    <property type="entry name" value="PI3/4_kinase_CS"/>
</dbReference>
<dbReference type="UniPathway" id="UPA00220"/>
<dbReference type="Pfam" id="PF00794">
    <property type="entry name" value="PI3K_rbd"/>
    <property type="match status" value="1"/>
</dbReference>
<dbReference type="Gene3D" id="3.10.20.770">
    <property type="match status" value="1"/>
</dbReference>
<keyword evidence="3" id="KW-0808">Transferase</keyword>
<feature type="domain" description="PI3K-ABD" evidence="9">
    <location>
        <begin position="27"/>
        <end position="118"/>
    </location>
</feature>
<dbReference type="Gene3D" id="1.25.40.70">
    <property type="entry name" value="Phosphatidylinositol 3-kinase, accessory domain (PIK)"/>
    <property type="match status" value="1"/>
</dbReference>
<dbReference type="FunFam" id="3.30.1010.10:FF:000008">
    <property type="entry name" value="Phosphatidylinositol 4,5-bisphosphate 3-kinase catalytic subunit gamma"/>
    <property type="match status" value="1"/>
</dbReference>
<organism evidence="12 13">
    <name type="scientific">Ciona savignyi</name>
    <name type="common">Pacific transparent sea squirt</name>
    <dbReference type="NCBI Taxonomy" id="51511"/>
    <lineage>
        <taxon>Eukaryota</taxon>
        <taxon>Metazoa</taxon>
        <taxon>Chordata</taxon>
        <taxon>Tunicata</taxon>
        <taxon>Ascidiacea</taxon>
        <taxon>Phlebobranchia</taxon>
        <taxon>Cionidae</taxon>
        <taxon>Ciona</taxon>
    </lineage>
</organism>
<dbReference type="SUPFAM" id="SSF48371">
    <property type="entry name" value="ARM repeat"/>
    <property type="match status" value="1"/>
</dbReference>
<dbReference type="SMART" id="SM00142">
    <property type="entry name" value="PI3K_C2"/>
    <property type="match status" value="1"/>
</dbReference>
<dbReference type="Gene3D" id="2.60.40.150">
    <property type="entry name" value="C2 domain"/>
    <property type="match status" value="1"/>
</dbReference>
<dbReference type="PROSITE" id="PS51544">
    <property type="entry name" value="PI3K_ABD"/>
    <property type="match status" value="1"/>
</dbReference>
<keyword evidence="13" id="KW-1185">Reference proteome</keyword>
<keyword evidence="4" id="KW-0547">Nucleotide-binding</keyword>
<evidence type="ECO:0000256" key="7">
    <source>
        <dbReference type="ARBA" id="ARBA00023981"/>
    </source>
</evidence>
<dbReference type="InterPro" id="IPR035892">
    <property type="entry name" value="C2_domain_sf"/>
</dbReference>
<evidence type="ECO:0000259" key="8">
    <source>
        <dbReference type="PROSITE" id="PS50290"/>
    </source>
</evidence>
<reference evidence="13" key="1">
    <citation type="submission" date="2003-08" db="EMBL/GenBank/DDBJ databases">
        <authorList>
            <person name="Birren B."/>
            <person name="Nusbaum C."/>
            <person name="Abebe A."/>
            <person name="Abouelleil A."/>
            <person name="Adekoya E."/>
            <person name="Ait-zahra M."/>
            <person name="Allen N."/>
            <person name="Allen T."/>
            <person name="An P."/>
            <person name="Anderson M."/>
            <person name="Anderson S."/>
            <person name="Arachchi H."/>
            <person name="Armbruster J."/>
            <person name="Bachantsang P."/>
            <person name="Baldwin J."/>
            <person name="Barry A."/>
            <person name="Bayul T."/>
            <person name="Blitshsteyn B."/>
            <person name="Bloom T."/>
            <person name="Blye J."/>
            <person name="Boguslavskiy L."/>
            <person name="Borowsky M."/>
            <person name="Boukhgalter B."/>
            <person name="Brunache A."/>
            <person name="Butler J."/>
            <person name="Calixte N."/>
            <person name="Calvo S."/>
            <person name="Camarata J."/>
            <person name="Campo K."/>
            <person name="Chang J."/>
            <person name="Cheshatsang Y."/>
            <person name="Citroen M."/>
            <person name="Collymore A."/>
            <person name="Considine T."/>
            <person name="Cook A."/>
            <person name="Cooke P."/>
            <person name="Corum B."/>
            <person name="Cuomo C."/>
            <person name="David R."/>
            <person name="Dawoe T."/>
            <person name="Degray S."/>
            <person name="Dodge S."/>
            <person name="Dooley K."/>
            <person name="Dorje P."/>
            <person name="Dorjee K."/>
            <person name="Dorris L."/>
            <person name="Duffey N."/>
            <person name="Dupes A."/>
            <person name="Elkins T."/>
            <person name="Engels R."/>
            <person name="Erickson J."/>
            <person name="Farina A."/>
            <person name="Faro S."/>
            <person name="Ferreira P."/>
            <person name="Fischer H."/>
            <person name="Fitzgerald M."/>
            <person name="Foley K."/>
            <person name="Gage D."/>
            <person name="Galagan J."/>
            <person name="Gearin G."/>
            <person name="Gnerre S."/>
            <person name="Gnirke A."/>
            <person name="Goyette A."/>
            <person name="Graham J."/>
            <person name="Grandbois E."/>
            <person name="Gyaltsen K."/>
            <person name="Hafez N."/>
            <person name="Hagopian D."/>
            <person name="Hagos B."/>
            <person name="Hall J."/>
            <person name="Hatcher B."/>
            <person name="Heller A."/>
            <person name="Higgins H."/>
            <person name="Honan T."/>
            <person name="Horn A."/>
            <person name="Houde N."/>
            <person name="Hughes L."/>
            <person name="Hulme W."/>
            <person name="Husby E."/>
            <person name="Iliev I."/>
            <person name="Jaffe D."/>
            <person name="Jones C."/>
            <person name="Kamal M."/>
            <person name="Kamat A."/>
            <person name="Kamvysselis M."/>
            <person name="Karlsson E."/>
            <person name="Kells C."/>
            <person name="Kieu A."/>
            <person name="Kisner P."/>
            <person name="Kodira C."/>
            <person name="Kulbokas E."/>
            <person name="Labutti K."/>
            <person name="Lama D."/>
            <person name="Landers T."/>
            <person name="Leger J."/>
            <person name="Levine S."/>
            <person name="Lewis D."/>
            <person name="Lewis T."/>
            <person name="Lindblad-toh K."/>
            <person name="Liu X."/>
            <person name="Lokyitsang T."/>
            <person name="Lokyitsang Y."/>
            <person name="Lucien O."/>
            <person name="Lui A."/>
            <person name="Ma L.J."/>
            <person name="Mabbitt R."/>
            <person name="Macdonald J."/>
            <person name="Maclean C."/>
            <person name="Major J."/>
            <person name="Manning J."/>
            <person name="Marabella R."/>
            <person name="Maru K."/>
            <person name="Matthews C."/>
            <person name="Mauceli E."/>
            <person name="Mccarthy M."/>
            <person name="Mcdonough S."/>
            <person name="Mcghee T."/>
            <person name="Meldrim J."/>
            <person name="Meneus L."/>
            <person name="Mesirov J."/>
            <person name="Mihalev A."/>
            <person name="Mihova T."/>
            <person name="Mikkelsen T."/>
            <person name="Mlenga V."/>
            <person name="Moru K."/>
            <person name="Mozes J."/>
            <person name="Mulrain L."/>
            <person name="Munson G."/>
            <person name="Naylor J."/>
            <person name="Newes C."/>
            <person name="Nguyen C."/>
            <person name="Nguyen N."/>
            <person name="Nguyen T."/>
            <person name="Nicol R."/>
            <person name="Nielsen C."/>
            <person name="Nizzari M."/>
            <person name="Norbu C."/>
            <person name="Norbu N."/>
            <person name="O'donnell P."/>
            <person name="Okoawo O."/>
            <person name="O'leary S."/>
            <person name="Omotosho B."/>
            <person name="O'neill K."/>
            <person name="Osman S."/>
            <person name="Parker S."/>
            <person name="Perrin D."/>
            <person name="Phunkhang P."/>
            <person name="Piqani B."/>
            <person name="Purcell S."/>
            <person name="Rachupka T."/>
            <person name="Ramasamy U."/>
            <person name="Rameau R."/>
            <person name="Ray V."/>
            <person name="Raymond C."/>
            <person name="Retta R."/>
            <person name="Richardson S."/>
            <person name="Rise C."/>
            <person name="Rodriguez J."/>
            <person name="Rogers J."/>
            <person name="Rogov P."/>
            <person name="Rutman M."/>
            <person name="Schupbach R."/>
            <person name="Seaman C."/>
            <person name="Settipalli S."/>
            <person name="Sharpe T."/>
            <person name="Sheridan J."/>
            <person name="Sherpa N."/>
            <person name="Shi J."/>
            <person name="Smirnov S."/>
            <person name="Smith C."/>
            <person name="Sougnez C."/>
            <person name="Spencer B."/>
            <person name="Stalker J."/>
            <person name="Stange-thomann N."/>
            <person name="Stavropoulos S."/>
            <person name="Stetson K."/>
            <person name="Stone C."/>
            <person name="Stone S."/>
            <person name="Stubbs M."/>
            <person name="Talamas J."/>
            <person name="Tchuinga P."/>
            <person name="Tenzing P."/>
            <person name="Tesfaye S."/>
            <person name="Theodore J."/>
            <person name="Thoulutsang Y."/>
            <person name="Topham K."/>
            <person name="Towey S."/>
            <person name="Tsamla T."/>
            <person name="Tsomo N."/>
            <person name="Vallee D."/>
            <person name="Vassiliev H."/>
            <person name="Venkataraman V."/>
            <person name="Vinson J."/>
            <person name="Vo A."/>
            <person name="Wade C."/>
            <person name="Wang S."/>
            <person name="Wangchuk T."/>
            <person name="Wangdi T."/>
            <person name="Whittaker C."/>
            <person name="Wilkinson J."/>
            <person name="Wu Y."/>
            <person name="Wyman D."/>
            <person name="Yadav S."/>
            <person name="Yang S."/>
            <person name="Yang X."/>
            <person name="Yeager S."/>
            <person name="Yee E."/>
            <person name="Young G."/>
            <person name="Zainoun J."/>
            <person name="Zembeck L."/>
            <person name="Zimmer A."/>
            <person name="Zody M."/>
            <person name="Lander E."/>
        </authorList>
    </citation>
    <scope>NUCLEOTIDE SEQUENCE [LARGE SCALE GENOMIC DNA]</scope>
</reference>
<dbReference type="PROSITE" id="PS51545">
    <property type="entry name" value="PIK_HELICAL"/>
    <property type="match status" value="1"/>
</dbReference>
<dbReference type="GO" id="GO:0005942">
    <property type="term" value="C:phosphatidylinositol 3-kinase complex"/>
    <property type="evidence" value="ECO:0007669"/>
    <property type="project" value="TreeGrafter"/>
</dbReference>
<comment type="catalytic activity">
    <reaction evidence="7">
        <text>a 1,2-diacyl-sn-glycero-3-phospho-(1D-myo-inositol-4,5-bisphosphate) + ATP = a 1,2-diacyl-sn-glycero-3-phospho-(1D-myo-inositol-3,4,5-trisphosphate) + ADP + H(+)</text>
        <dbReference type="Rhea" id="RHEA:21292"/>
        <dbReference type="ChEBI" id="CHEBI:15378"/>
        <dbReference type="ChEBI" id="CHEBI:30616"/>
        <dbReference type="ChEBI" id="CHEBI:57836"/>
        <dbReference type="ChEBI" id="CHEBI:58456"/>
        <dbReference type="ChEBI" id="CHEBI:456216"/>
        <dbReference type="EC" id="2.7.1.153"/>
    </reaction>
    <physiologicalReaction direction="left-to-right" evidence="7">
        <dbReference type="Rhea" id="RHEA:21293"/>
    </physiologicalReaction>
</comment>
<dbReference type="InterPro" id="IPR000341">
    <property type="entry name" value="PI3K_Ras-bd_dom"/>
</dbReference>
<dbReference type="GO" id="GO:0005737">
    <property type="term" value="C:cytoplasm"/>
    <property type="evidence" value="ECO:0007669"/>
    <property type="project" value="TreeGrafter"/>
</dbReference>
<dbReference type="GO" id="GO:0016303">
    <property type="term" value="F:1-phosphatidylinositol-3-kinase activity"/>
    <property type="evidence" value="ECO:0007669"/>
    <property type="project" value="TreeGrafter"/>
</dbReference>
<reference evidence="12" key="2">
    <citation type="submission" date="2025-08" db="UniProtKB">
        <authorList>
            <consortium name="Ensembl"/>
        </authorList>
    </citation>
    <scope>IDENTIFICATION</scope>
</reference>
<dbReference type="PANTHER" id="PTHR10048:SF118">
    <property type="entry name" value="PI-3 KINASE"/>
    <property type="match status" value="1"/>
</dbReference>
<dbReference type="Pfam" id="PF00454">
    <property type="entry name" value="PI3_PI4_kinase"/>
    <property type="match status" value="1"/>
</dbReference>
<protein>
    <submittedName>
        <fullName evidence="12">Uncharacterized protein</fullName>
    </submittedName>
</protein>
<dbReference type="PROSITE" id="PS50290">
    <property type="entry name" value="PI3_4_KINASE_3"/>
    <property type="match status" value="1"/>
</dbReference>
<accession>H2YGB0</accession>
<evidence type="ECO:0000259" key="10">
    <source>
        <dbReference type="PROSITE" id="PS51545"/>
    </source>
</evidence>
<dbReference type="Pfam" id="PF00613">
    <property type="entry name" value="PI3Ka"/>
    <property type="match status" value="1"/>
</dbReference>
<dbReference type="STRING" id="51511.ENSCSAVP00000004359"/>
<dbReference type="InterPro" id="IPR000403">
    <property type="entry name" value="PI3/4_kinase_cat_dom"/>
</dbReference>
<evidence type="ECO:0000313" key="13">
    <source>
        <dbReference type="Proteomes" id="UP000007875"/>
    </source>
</evidence>
<dbReference type="PROSITE" id="PS51547">
    <property type="entry name" value="C2_PI3K"/>
    <property type="match status" value="1"/>
</dbReference>
<dbReference type="FunFam" id="1.10.1070.11:FF:000056">
    <property type="entry name" value="Phosphatidylinositol 4,5-bisphosphate 3-kinase catalytic subunit"/>
    <property type="match status" value="1"/>
</dbReference>
<dbReference type="SMART" id="SM00145">
    <property type="entry name" value="PI3Ka"/>
    <property type="match status" value="1"/>
</dbReference>
<dbReference type="GO" id="GO:0005886">
    <property type="term" value="C:plasma membrane"/>
    <property type="evidence" value="ECO:0007669"/>
    <property type="project" value="TreeGrafter"/>
</dbReference>
<evidence type="ECO:0000256" key="6">
    <source>
        <dbReference type="ARBA" id="ARBA00022840"/>
    </source>
</evidence>
<evidence type="ECO:0000256" key="4">
    <source>
        <dbReference type="ARBA" id="ARBA00022741"/>
    </source>
</evidence>
<dbReference type="InterPro" id="IPR001263">
    <property type="entry name" value="PI3K_accessory_dom"/>
</dbReference>
<reference evidence="12" key="3">
    <citation type="submission" date="2025-09" db="UniProtKB">
        <authorList>
            <consortium name="Ensembl"/>
        </authorList>
    </citation>
    <scope>IDENTIFICATION</scope>
</reference>
<dbReference type="Proteomes" id="UP000007875">
    <property type="component" value="Unassembled WGS sequence"/>
</dbReference>
<dbReference type="InParanoid" id="H2YGB0"/>
<evidence type="ECO:0000259" key="9">
    <source>
        <dbReference type="PROSITE" id="PS51544"/>
    </source>
</evidence>
<dbReference type="InterPro" id="IPR036940">
    <property type="entry name" value="PI3/4_kinase_cat_sf"/>
</dbReference>
<dbReference type="PANTHER" id="PTHR10048">
    <property type="entry name" value="PHOSPHATIDYLINOSITOL KINASE"/>
    <property type="match status" value="1"/>
</dbReference>
<dbReference type="eggNOG" id="KOG0904">
    <property type="taxonomic scope" value="Eukaryota"/>
</dbReference>
<keyword evidence="6" id="KW-0067">ATP-binding</keyword>
<feature type="domain" description="C2 PI3K-type" evidence="11">
    <location>
        <begin position="321"/>
        <end position="502"/>
    </location>
</feature>
<evidence type="ECO:0000313" key="12">
    <source>
        <dbReference type="Ensembl" id="ENSCSAVP00000004359.1"/>
    </source>
</evidence>
<evidence type="ECO:0000256" key="2">
    <source>
        <dbReference type="ARBA" id="ARBA00006209"/>
    </source>
</evidence>
<dbReference type="Gene3D" id="1.10.1070.11">
    <property type="entry name" value="Phosphatidylinositol 3-/4-kinase, catalytic domain"/>
    <property type="match status" value="1"/>
</dbReference>
<dbReference type="GO" id="GO:0035005">
    <property type="term" value="F:1-phosphatidylinositol-4-phosphate 3-kinase activity"/>
    <property type="evidence" value="ECO:0007669"/>
    <property type="project" value="TreeGrafter"/>
</dbReference>
<dbReference type="SMART" id="SM00143">
    <property type="entry name" value="PI3K_p85B"/>
    <property type="match status" value="1"/>
</dbReference>
<dbReference type="GO" id="GO:0043491">
    <property type="term" value="P:phosphatidylinositol 3-kinase/protein kinase B signal transduction"/>
    <property type="evidence" value="ECO:0007669"/>
    <property type="project" value="TreeGrafter"/>
</dbReference>
<dbReference type="SUPFAM" id="SSF49562">
    <property type="entry name" value="C2 domain (Calcium/lipid-binding domain, CaLB)"/>
    <property type="match status" value="1"/>
</dbReference>
<evidence type="ECO:0000256" key="1">
    <source>
        <dbReference type="ARBA" id="ARBA00004805"/>
    </source>
</evidence>